<comment type="caution">
    <text evidence="2">The sequence shown here is derived from an EMBL/GenBank/DDBJ whole genome shotgun (WGS) entry which is preliminary data.</text>
</comment>
<dbReference type="Proteomes" id="UP000789524">
    <property type="component" value="Unassembled WGS sequence"/>
</dbReference>
<name>A0A8J2QRE0_9NEOP</name>
<proteinExistence type="predicted"/>
<gene>
    <name evidence="2" type="ORF">DCHRY22_LOCUS6693</name>
</gene>
<feature type="compositionally biased region" description="Basic and acidic residues" evidence="1">
    <location>
        <begin position="33"/>
        <end position="49"/>
    </location>
</feature>
<keyword evidence="3" id="KW-1185">Reference proteome</keyword>
<feature type="region of interest" description="Disordered" evidence="1">
    <location>
        <begin position="1"/>
        <end position="98"/>
    </location>
</feature>
<dbReference type="AlphaFoldDB" id="A0A8J2QRE0"/>
<dbReference type="OrthoDB" id="7486086at2759"/>
<organism evidence="2 3">
    <name type="scientific">Danaus chrysippus</name>
    <name type="common">African queen</name>
    <dbReference type="NCBI Taxonomy" id="151541"/>
    <lineage>
        <taxon>Eukaryota</taxon>
        <taxon>Metazoa</taxon>
        <taxon>Ecdysozoa</taxon>
        <taxon>Arthropoda</taxon>
        <taxon>Hexapoda</taxon>
        <taxon>Insecta</taxon>
        <taxon>Pterygota</taxon>
        <taxon>Neoptera</taxon>
        <taxon>Endopterygota</taxon>
        <taxon>Lepidoptera</taxon>
        <taxon>Glossata</taxon>
        <taxon>Ditrysia</taxon>
        <taxon>Papilionoidea</taxon>
        <taxon>Nymphalidae</taxon>
        <taxon>Danainae</taxon>
        <taxon>Danaini</taxon>
        <taxon>Danaina</taxon>
        <taxon>Danaus</taxon>
        <taxon>Anosia</taxon>
    </lineage>
</organism>
<evidence type="ECO:0000313" key="3">
    <source>
        <dbReference type="Proteomes" id="UP000789524"/>
    </source>
</evidence>
<evidence type="ECO:0000256" key="1">
    <source>
        <dbReference type="SAM" id="MobiDB-lite"/>
    </source>
</evidence>
<accession>A0A8J2QRE0</accession>
<sequence length="98" mass="10508">MAQNSCAKGAHSRERTSGRPPLGRAAALPHGAKSPDCERELARPRHARDPPATSAASSTREVHVSHPTVRLPTSTPVTSHNTRAPPTQTYTDTAFNYV</sequence>
<protein>
    <submittedName>
        <fullName evidence="2">(African queen) hypothetical protein</fullName>
    </submittedName>
</protein>
<evidence type="ECO:0000313" key="2">
    <source>
        <dbReference type="EMBL" id="CAG9565952.1"/>
    </source>
</evidence>
<reference evidence="2" key="1">
    <citation type="submission" date="2021-09" db="EMBL/GenBank/DDBJ databases">
        <authorList>
            <person name="Martin H S."/>
        </authorList>
    </citation>
    <scope>NUCLEOTIDE SEQUENCE</scope>
</reference>
<feature type="compositionally biased region" description="Polar residues" evidence="1">
    <location>
        <begin position="71"/>
        <end position="98"/>
    </location>
</feature>
<dbReference type="EMBL" id="CAKASE010000055">
    <property type="protein sequence ID" value="CAG9565952.1"/>
    <property type="molecule type" value="Genomic_DNA"/>
</dbReference>